<feature type="compositionally biased region" description="Basic and acidic residues" evidence="1">
    <location>
        <begin position="727"/>
        <end position="749"/>
    </location>
</feature>
<dbReference type="KEGG" id="nha:Nham_1364"/>
<dbReference type="SUPFAM" id="SSF53098">
    <property type="entry name" value="Ribonuclease H-like"/>
    <property type="match status" value="1"/>
</dbReference>
<dbReference type="EMBL" id="CP000319">
    <property type="protein sequence ID" value="ABE62188.1"/>
    <property type="molecule type" value="Genomic_DNA"/>
</dbReference>
<dbReference type="InterPro" id="IPR001584">
    <property type="entry name" value="Integrase_cat-core"/>
</dbReference>
<dbReference type="InterPro" id="IPR012337">
    <property type="entry name" value="RNaseH-like_sf"/>
</dbReference>
<reference evidence="3 4" key="1">
    <citation type="submission" date="2006-03" db="EMBL/GenBank/DDBJ databases">
        <title>Complete sequence of chromosome of Nitrobacter hamburgensis X14.</title>
        <authorList>
            <consortium name="US DOE Joint Genome Institute"/>
            <person name="Copeland A."/>
            <person name="Lucas S."/>
            <person name="Lapidus A."/>
            <person name="Barry K."/>
            <person name="Detter J.C."/>
            <person name="Glavina del Rio T."/>
            <person name="Hammon N."/>
            <person name="Israni S."/>
            <person name="Dalin E."/>
            <person name="Tice H."/>
            <person name="Pitluck S."/>
            <person name="Chain P."/>
            <person name="Malfatti S."/>
            <person name="Shin M."/>
            <person name="Vergez L."/>
            <person name="Schmutz J."/>
            <person name="Larimer F."/>
            <person name="Land M."/>
            <person name="Hauser L."/>
            <person name="Kyrpides N."/>
            <person name="Ivanova N."/>
            <person name="Ward B."/>
            <person name="Arp D."/>
            <person name="Klotz M."/>
            <person name="Stein L."/>
            <person name="O'Mullan G."/>
            <person name="Starkenburg S."/>
            <person name="Sayavedra L."/>
            <person name="Poret-Peterson A.T."/>
            <person name="Gentry M.E."/>
            <person name="Bruce D."/>
            <person name="Richardson P."/>
        </authorList>
    </citation>
    <scope>NUCLEOTIDE SEQUENCE [LARGE SCALE GENOMIC DNA]</scope>
    <source>
        <strain evidence="4">DSM 10229 / NCIMB 13809 / X14</strain>
    </source>
</reference>
<dbReference type="GO" id="GO:0015074">
    <property type="term" value="P:DNA integration"/>
    <property type="evidence" value="ECO:0007669"/>
    <property type="project" value="InterPro"/>
</dbReference>
<sequence>MTTLDLEQGDIFELPHGRYRFHEEWDDETLWFLKEKTGHRLPLSESKLVEMLGAGQARRIDVFRCANGSVKSSSERGEFGPDEEDSEDLKRARALQFFARRWDDTLGASLGRAGLREFIKEHKHQAYSNKHTHEVSPEALYYALVNCGEPGNRPLRAFRSGRGRTLRKHFDKEIEAALNKAVEFFWELRSRGYTEAYAYFRSIVAKINRERDAAKLDPLKFPKRMETLRRRINQTINSDNWETKYGSREAHLKFEGIEEGLSATRPLELVIMDHTVVDTWVVFDTEQFLPLGRPTLTVAIDVATRCVLGYLISFEPASLHSVLTTLKRVNRNKNYMKWTFPDVPGTWDAWGKPENLLVDSGWEFKSPSLQDALRDIGTRIIWSPVRTPQYKAIGERFFRTLNQRIFHKLPGAVPAGPTEMRLIDVNPRADSVISLGGLDELMHDAIVGYHNDRHSTLCDLPAEVWKRTLKRRHVIDDITALDHILGQTTAVRLTRRGVRFKNMTFHDKRIVSRMLGPVSAKRKRRDQPKSPIGSARAWVKIKYDPIDASCIQVWNDAAKPPRYETLPNRDRKFVYGPTKKTPGRDPAKEFARPISFWHAEKVKIFAKANDLPFETDEQRWAARNRLREKWEKVAGLLPKRNTKEAIRGLAQSQSMFDRPSTARSDEKVGASDVVFATAEPSPNGMAAATLVPDQVAAFERDDEERYAQKGRSQSAKSKAKAKRTRRQKAEDEAESKGRKATEAVKERITRHAKAAARKSKKTEKPSKPTASRENIKKWLDED</sequence>
<dbReference type="HOGENOM" id="CLU_383484_0_0_5"/>
<protein>
    <submittedName>
        <fullName evidence="3">Integrase, catalytic region</fullName>
    </submittedName>
</protein>
<keyword evidence="4" id="KW-1185">Reference proteome</keyword>
<dbReference type="STRING" id="323097.Nham_1364"/>
<evidence type="ECO:0000313" key="4">
    <source>
        <dbReference type="Proteomes" id="UP000001953"/>
    </source>
</evidence>
<feature type="compositionally biased region" description="Basic and acidic residues" evidence="1">
    <location>
        <begin position="773"/>
        <end position="782"/>
    </location>
</feature>
<evidence type="ECO:0000256" key="1">
    <source>
        <dbReference type="SAM" id="MobiDB-lite"/>
    </source>
</evidence>
<dbReference type="AlphaFoldDB" id="Q1QNK9"/>
<feature type="region of interest" description="Disordered" evidence="1">
    <location>
        <begin position="703"/>
        <end position="782"/>
    </location>
</feature>
<dbReference type="InterPro" id="IPR036397">
    <property type="entry name" value="RNaseH_sf"/>
</dbReference>
<dbReference type="Gene3D" id="3.30.420.10">
    <property type="entry name" value="Ribonuclease H-like superfamily/Ribonuclease H"/>
    <property type="match status" value="1"/>
</dbReference>
<evidence type="ECO:0000313" key="3">
    <source>
        <dbReference type="EMBL" id="ABE62188.1"/>
    </source>
</evidence>
<organism evidence="3 4">
    <name type="scientific">Nitrobacter hamburgensis (strain DSM 10229 / NCIMB 13809 / X14)</name>
    <dbReference type="NCBI Taxonomy" id="323097"/>
    <lineage>
        <taxon>Bacteria</taxon>
        <taxon>Pseudomonadati</taxon>
        <taxon>Pseudomonadota</taxon>
        <taxon>Alphaproteobacteria</taxon>
        <taxon>Hyphomicrobiales</taxon>
        <taxon>Nitrobacteraceae</taxon>
        <taxon>Nitrobacter</taxon>
    </lineage>
</organism>
<dbReference type="eggNOG" id="COG2801">
    <property type="taxonomic scope" value="Bacteria"/>
</dbReference>
<name>Q1QNK9_NITHX</name>
<dbReference type="PROSITE" id="PS50994">
    <property type="entry name" value="INTEGRASE"/>
    <property type="match status" value="1"/>
</dbReference>
<proteinExistence type="predicted"/>
<dbReference type="Proteomes" id="UP000001953">
    <property type="component" value="Chromosome"/>
</dbReference>
<evidence type="ECO:0000259" key="2">
    <source>
        <dbReference type="PROSITE" id="PS50994"/>
    </source>
</evidence>
<feature type="compositionally biased region" description="Basic residues" evidence="1">
    <location>
        <begin position="717"/>
        <end position="726"/>
    </location>
</feature>
<feature type="domain" description="Integrase catalytic" evidence="2">
    <location>
        <begin position="262"/>
        <end position="469"/>
    </location>
</feature>
<gene>
    <name evidence="3" type="ordered locus">Nham_1364</name>
</gene>
<dbReference type="GO" id="GO:0003676">
    <property type="term" value="F:nucleic acid binding"/>
    <property type="evidence" value="ECO:0007669"/>
    <property type="project" value="InterPro"/>
</dbReference>
<accession>Q1QNK9</accession>
<feature type="region of interest" description="Disordered" evidence="1">
    <location>
        <begin position="649"/>
        <end position="668"/>
    </location>
</feature>
<feature type="compositionally biased region" description="Basic residues" evidence="1">
    <location>
        <begin position="750"/>
        <end position="761"/>
    </location>
</feature>
<dbReference type="OrthoDB" id="5287589at2"/>
<dbReference type="RefSeq" id="WP_011509880.1">
    <property type="nucleotide sequence ID" value="NC_007964.1"/>
</dbReference>